<dbReference type="STRING" id="568899.SAMN05192534_101478"/>
<sequence length="114" mass="13168">MVEDNETNVRKRIQSGERLLLFLYSPLCGTCKAAEKMLEPLEQVYRDTRFIKINVNVNRRIVEQEKVKSVPCLIVTENSQTVQKIYAFHSVSSLVYRLHYVLSSSRKDDSNDGS</sequence>
<dbReference type="Proteomes" id="UP000199163">
    <property type="component" value="Unassembled WGS sequence"/>
</dbReference>
<protein>
    <submittedName>
        <fullName evidence="2">Thioredoxin</fullName>
    </submittedName>
</protein>
<evidence type="ECO:0000313" key="2">
    <source>
        <dbReference type="EMBL" id="SDH05933.1"/>
    </source>
</evidence>
<dbReference type="Gene3D" id="3.40.30.10">
    <property type="entry name" value="Glutaredoxin"/>
    <property type="match status" value="1"/>
</dbReference>
<dbReference type="SUPFAM" id="SSF52833">
    <property type="entry name" value="Thioredoxin-like"/>
    <property type="match status" value="1"/>
</dbReference>
<dbReference type="Pfam" id="PF00085">
    <property type="entry name" value="Thioredoxin"/>
    <property type="match status" value="1"/>
</dbReference>
<gene>
    <name evidence="2" type="ORF">SAMN05192534_101478</name>
</gene>
<organism evidence="2 3">
    <name type="scientific">Alteribacillus persepolensis</name>
    <dbReference type="NCBI Taxonomy" id="568899"/>
    <lineage>
        <taxon>Bacteria</taxon>
        <taxon>Bacillati</taxon>
        <taxon>Bacillota</taxon>
        <taxon>Bacilli</taxon>
        <taxon>Bacillales</taxon>
        <taxon>Bacillaceae</taxon>
        <taxon>Alteribacillus</taxon>
    </lineage>
</organism>
<dbReference type="InterPro" id="IPR013766">
    <property type="entry name" value="Thioredoxin_domain"/>
</dbReference>
<dbReference type="InterPro" id="IPR036249">
    <property type="entry name" value="Thioredoxin-like_sf"/>
</dbReference>
<dbReference type="CDD" id="cd02947">
    <property type="entry name" value="TRX_family"/>
    <property type="match status" value="1"/>
</dbReference>
<evidence type="ECO:0000259" key="1">
    <source>
        <dbReference type="Pfam" id="PF00085"/>
    </source>
</evidence>
<reference evidence="3" key="1">
    <citation type="submission" date="2016-10" db="EMBL/GenBank/DDBJ databases">
        <authorList>
            <person name="Varghese N."/>
            <person name="Submissions S."/>
        </authorList>
    </citation>
    <scope>NUCLEOTIDE SEQUENCE [LARGE SCALE GENOMIC DNA]</scope>
    <source>
        <strain evidence="3">DSM 21632</strain>
    </source>
</reference>
<dbReference type="AlphaFoldDB" id="A0A1G7ZB10"/>
<feature type="domain" description="Thioredoxin" evidence="1">
    <location>
        <begin position="4"/>
        <end position="93"/>
    </location>
</feature>
<keyword evidence="3" id="KW-1185">Reference proteome</keyword>
<dbReference type="EMBL" id="FNDK01000001">
    <property type="protein sequence ID" value="SDH05933.1"/>
    <property type="molecule type" value="Genomic_DNA"/>
</dbReference>
<evidence type="ECO:0000313" key="3">
    <source>
        <dbReference type="Proteomes" id="UP000199163"/>
    </source>
</evidence>
<name>A0A1G7ZB10_9BACI</name>
<accession>A0A1G7ZB10</accession>
<proteinExistence type="predicted"/>